<name>A0A0F9J856_9ZZZZ</name>
<reference evidence="2" key="1">
    <citation type="journal article" date="2015" name="Nature">
        <title>Complex archaea that bridge the gap between prokaryotes and eukaryotes.</title>
        <authorList>
            <person name="Spang A."/>
            <person name="Saw J.H."/>
            <person name="Jorgensen S.L."/>
            <person name="Zaremba-Niedzwiedzka K."/>
            <person name="Martijn J."/>
            <person name="Lind A.E."/>
            <person name="van Eijk R."/>
            <person name="Schleper C."/>
            <person name="Guy L."/>
            <person name="Ettema T.J."/>
        </authorList>
    </citation>
    <scope>NUCLEOTIDE SEQUENCE</scope>
</reference>
<proteinExistence type="predicted"/>
<keyword evidence="1" id="KW-1133">Transmembrane helix</keyword>
<feature type="transmembrane region" description="Helical" evidence="1">
    <location>
        <begin position="35"/>
        <end position="54"/>
    </location>
</feature>
<keyword evidence="1" id="KW-0812">Transmembrane</keyword>
<comment type="caution">
    <text evidence="2">The sequence shown here is derived from an EMBL/GenBank/DDBJ whole genome shotgun (WGS) entry which is preliminary data.</text>
</comment>
<sequence length="56" mass="6503">MDIIQLGAILSLVIMVIGIYLIIRYEKKMLEGPIIFSVIIIFMWISAMLVYSLTRR</sequence>
<keyword evidence="1" id="KW-0472">Membrane</keyword>
<evidence type="ECO:0000313" key="2">
    <source>
        <dbReference type="EMBL" id="KKM02041.1"/>
    </source>
</evidence>
<organism evidence="2">
    <name type="scientific">marine sediment metagenome</name>
    <dbReference type="NCBI Taxonomy" id="412755"/>
    <lineage>
        <taxon>unclassified sequences</taxon>
        <taxon>metagenomes</taxon>
        <taxon>ecological metagenomes</taxon>
    </lineage>
</organism>
<evidence type="ECO:0000256" key="1">
    <source>
        <dbReference type="SAM" id="Phobius"/>
    </source>
</evidence>
<accession>A0A0F9J856</accession>
<feature type="transmembrane region" description="Helical" evidence="1">
    <location>
        <begin position="6"/>
        <end position="23"/>
    </location>
</feature>
<gene>
    <name evidence="2" type="ORF">LCGC14_1788360</name>
</gene>
<dbReference type="AlphaFoldDB" id="A0A0F9J856"/>
<protein>
    <submittedName>
        <fullName evidence="2">Uncharacterized protein</fullName>
    </submittedName>
</protein>
<dbReference type="EMBL" id="LAZR01017038">
    <property type="protein sequence ID" value="KKM02041.1"/>
    <property type="molecule type" value="Genomic_DNA"/>
</dbReference>